<evidence type="ECO:0000259" key="4">
    <source>
        <dbReference type="SMART" id="SM00479"/>
    </source>
</evidence>
<dbReference type="AlphaFoldDB" id="A0A2S6ICF8"/>
<dbReference type="PANTHER" id="PTHR30231">
    <property type="entry name" value="DNA POLYMERASE III SUBUNIT EPSILON"/>
    <property type="match status" value="1"/>
</dbReference>
<protein>
    <submittedName>
        <fullName evidence="5">Exonuclease</fullName>
    </submittedName>
</protein>
<dbReference type="OrthoDB" id="9791657at2"/>
<dbReference type="GO" id="GO:0003676">
    <property type="term" value="F:nucleic acid binding"/>
    <property type="evidence" value="ECO:0007669"/>
    <property type="project" value="InterPro"/>
</dbReference>
<name>A0A2S6ICF8_9ACTN</name>
<dbReference type="GO" id="GO:0008408">
    <property type="term" value="F:3'-5' exonuclease activity"/>
    <property type="evidence" value="ECO:0007669"/>
    <property type="project" value="TreeGrafter"/>
</dbReference>
<gene>
    <name evidence="5" type="ORF">CLV92_12024</name>
</gene>
<sequence length="339" mass="37760">MSTTVLPPAALGTSWPAVPAVAVNFRPRHPYAGHVGLQVQGRRELWGEKRHEDSAFHLGLLREAITARDHVEAREQRALAVQRHALEVLEAHVAPWREELQPVLDPLPLGVLITFAWLREHVEARELLDAAGDVRREALERAACWLAAEAQEAQAAAVATQRWAQEMTRPGQAVVLDVESSDRHGDVVELGVIDAADGETLLHTLIRPATPITADTEAVHGISNADVADAPTLAEVLPDLLAVTDNRSVLAYNCWFDHATLLRSAAHTALDLHGLEDEDRWDCIMRRWTGWSMQRRWQRLDGGHRVLDDCRRARSRLLTMTNTPQQRWAHDITALAITA</sequence>
<keyword evidence="2" id="KW-0378">Hydrolase</keyword>
<keyword evidence="3 5" id="KW-0269">Exonuclease</keyword>
<dbReference type="Proteomes" id="UP000239485">
    <property type="component" value="Unassembled WGS sequence"/>
</dbReference>
<dbReference type="EMBL" id="PTJD01000020">
    <property type="protein sequence ID" value="PPK91905.1"/>
    <property type="molecule type" value="Genomic_DNA"/>
</dbReference>
<evidence type="ECO:0000256" key="1">
    <source>
        <dbReference type="ARBA" id="ARBA00022722"/>
    </source>
</evidence>
<dbReference type="InterPro" id="IPR036397">
    <property type="entry name" value="RNaseH_sf"/>
</dbReference>
<comment type="caution">
    <text evidence="5">The sequence shown here is derived from an EMBL/GenBank/DDBJ whole genome shotgun (WGS) entry which is preliminary data.</text>
</comment>
<dbReference type="SMART" id="SM00479">
    <property type="entry name" value="EXOIII"/>
    <property type="match status" value="1"/>
</dbReference>
<dbReference type="RefSeq" id="WP_104435620.1">
    <property type="nucleotide sequence ID" value="NZ_PTJD01000020.1"/>
</dbReference>
<accession>A0A2S6ICF8</accession>
<evidence type="ECO:0000256" key="2">
    <source>
        <dbReference type="ARBA" id="ARBA00022801"/>
    </source>
</evidence>
<dbReference type="Pfam" id="PF00929">
    <property type="entry name" value="RNase_T"/>
    <property type="match status" value="1"/>
</dbReference>
<feature type="domain" description="Exonuclease" evidence="4">
    <location>
        <begin position="172"/>
        <end position="326"/>
    </location>
</feature>
<evidence type="ECO:0000313" key="5">
    <source>
        <dbReference type="EMBL" id="PPK91905.1"/>
    </source>
</evidence>
<keyword evidence="6" id="KW-1185">Reference proteome</keyword>
<dbReference type="Gene3D" id="3.30.420.10">
    <property type="entry name" value="Ribonuclease H-like superfamily/Ribonuclease H"/>
    <property type="match status" value="1"/>
</dbReference>
<keyword evidence="1" id="KW-0540">Nuclease</keyword>
<dbReference type="CDD" id="cd06127">
    <property type="entry name" value="DEDDh"/>
    <property type="match status" value="1"/>
</dbReference>
<evidence type="ECO:0000313" key="6">
    <source>
        <dbReference type="Proteomes" id="UP000239485"/>
    </source>
</evidence>
<dbReference type="SUPFAM" id="SSF53098">
    <property type="entry name" value="Ribonuclease H-like"/>
    <property type="match status" value="1"/>
</dbReference>
<proteinExistence type="predicted"/>
<dbReference type="InterPro" id="IPR012337">
    <property type="entry name" value="RNaseH-like_sf"/>
</dbReference>
<reference evidence="5 6" key="1">
    <citation type="submission" date="2018-02" db="EMBL/GenBank/DDBJ databases">
        <title>Genomic Encyclopedia of Archaeal and Bacterial Type Strains, Phase II (KMG-II): from individual species to whole genera.</title>
        <authorList>
            <person name="Goeker M."/>
        </authorList>
    </citation>
    <scope>NUCLEOTIDE SEQUENCE [LARGE SCALE GENOMIC DNA]</scope>
    <source>
        <strain evidence="5 6">DSM 22857</strain>
    </source>
</reference>
<dbReference type="InterPro" id="IPR013520">
    <property type="entry name" value="Ribonucl_H"/>
</dbReference>
<evidence type="ECO:0000256" key="3">
    <source>
        <dbReference type="ARBA" id="ARBA00022839"/>
    </source>
</evidence>
<organism evidence="5 6">
    <name type="scientific">Kineococcus xinjiangensis</name>
    <dbReference type="NCBI Taxonomy" id="512762"/>
    <lineage>
        <taxon>Bacteria</taxon>
        <taxon>Bacillati</taxon>
        <taxon>Actinomycetota</taxon>
        <taxon>Actinomycetes</taxon>
        <taxon>Kineosporiales</taxon>
        <taxon>Kineosporiaceae</taxon>
        <taxon>Kineococcus</taxon>
    </lineage>
</organism>
<dbReference type="PANTHER" id="PTHR30231:SF4">
    <property type="entry name" value="PROTEIN NEN2"/>
    <property type="match status" value="1"/>
</dbReference>